<organism evidence="6 7">
    <name type="scientific">Streptomyces boetiae</name>
    <dbReference type="NCBI Taxonomy" id="3075541"/>
    <lineage>
        <taxon>Bacteria</taxon>
        <taxon>Bacillati</taxon>
        <taxon>Actinomycetota</taxon>
        <taxon>Actinomycetes</taxon>
        <taxon>Kitasatosporales</taxon>
        <taxon>Streptomycetaceae</taxon>
        <taxon>Streptomyces</taxon>
    </lineage>
</organism>
<evidence type="ECO:0000256" key="4">
    <source>
        <dbReference type="SAM" id="MobiDB-lite"/>
    </source>
</evidence>
<reference evidence="7" key="1">
    <citation type="submission" date="2023-07" db="EMBL/GenBank/DDBJ databases">
        <title>30 novel species of actinomycetes from the DSMZ collection.</title>
        <authorList>
            <person name="Nouioui I."/>
        </authorList>
    </citation>
    <scope>NUCLEOTIDE SEQUENCE [LARGE SCALE GENOMIC DNA]</scope>
    <source>
        <strain evidence="7">DSM 44917</strain>
    </source>
</reference>
<accession>A0ABU2L2G7</accession>
<dbReference type="InterPro" id="IPR008920">
    <property type="entry name" value="TF_FadR/GntR_C"/>
</dbReference>
<dbReference type="PANTHER" id="PTHR43537">
    <property type="entry name" value="TRANSCRIPTIONAL REGULATOR, GNTR FAMILY"/>
    <property type="match status" value="1"/>
</dbReference>
<dbReference type="Proteomes" id="UP001183388">
    <property type="component" value="Unassembled WGS sequence"/>
</dbReference>
<dbReference type="EMBL" id="JAVREN010000002">
    <property type="protein sequence ID" value="MDT0305748.1"/>
    <property type="molecule type" value="Genomic_DNA"/>
</dbReference>
<keyword evidence="7" id="KW-1185">Reference proteome</keyword>
<proteinExistence type="predicted"/>
<sequence>MEPTRTDAVDFPVSFPPVAVADRPARPSSDAAPGRPPLPVRPRSLPERHSVRAQVLAALRDALASGELEPGETYSAPALAERYGVSATPVREAMQRLAVEGAVETVPNRGFRVCGRSRRDLAELAEVRAALEVPAILRLGRTLPPERWEELRPVADATVTAASVGDRSAYAEADRCFHLALLRMTGNRHLVQVAEDLQRKAQCPADHGTLPGPAELLADALEHTALLDALRAGDLTTAERLAREHLTGLGPDPNRPGL</sequence>
<dbReference type="SMART" id="SM00345">
    <property type="entry name" value="HTH_GNTR"/>
    <property type="match status" value="1"/>
</dbReference>
<gene>
    <name evidence="6" type="ORF">RM780_02065</name>
</gene>
<dbReference type="InterPro" id="IPR036388">
    <property type="entry name" value="WH-like_DNA-bd_sf"/>
</dbReference>
<dbReference type="InterPro" id="IPR000524">
    <property type="entry name" value="Tscrpt_reg_HTH_GntR"/>
</dbReference>
<dbReference type="Gene3D" id="1.20.120.530">
    <property type="entry name" value="GntR ligand-binding domain-like"/>
    <property type="match status" value="1"/>
</dbReference>
<dbReference type="Pfam" id="PF00392">
    <property type="entry name" value="GntR"/>
    <property type="match status" value="1"/>
</dbReference>
<comment type="caution">
    <text evidence="6">The sequence shown here is derived from an EMBL/GenBank/DDBJ whole genome shotgun (WGS) entry which is preliminary data.</text>
</comment>
<dbReference type="PANTHER" id="PTHR43537:SF45">
    <property type="entry name" value="GNTR FAMILY REGULATORY PROTEIN"/>
    <property type="match status" value="1"/>
</dbReference>
<keyword evidence="3" id="KW-0804">Transcription</keyword>
<feature type="region of interest" description="Disordered" evidence="4">
    <location>
        <begin position="1"/>
        <end position="47"/>
    </location>
</feature>
<evidence type="ECO:0000256" key="3">
    <source>
        <dbReference type="ARBA" id="ARBA00023163"/>
    </source>
</evidence>
<dbReference type="InterPro" id="IPR011711">
    <property type="entry name" value="GntR_C"/>
</dbReference>
<dbReference type="SMART" id="SM00895">
    <property type="entry name" value="FCD"/>
    <property type="match status" value="1"/>
</dbReference>
<evidence type="ECO:0000259" key="5">
    <source>
        <dbReference type="PROSITE" id="PS50949"/>
    </source>
</evidence>
<dbReference type="RefSeq" id="WP_311628655.1">
    <property type="nucleotide sequence ID" value="NZ_JAVREN010000002.1"/>
</dbReference>
<keyword evidence="2" id="KW-0238">DNA-binding</keyword>
<dbReference type="Pfam" id="PF07729">
    <property type="entry name" value="FCD"/>
    <property type="match status" value="1"/>
</dbReference>
<evidence type="ECO:0000313" key="7">
    <source>
        <dbReference type="Proteomes" id="UP001183388"/>
    </source>
</evidence>
<dbReference type="Gene3D" id="1.10.10.10">
    <property type="entry name" value="Winged helix-like DNA-binding domain superfamily/Winged helix DNA-binding domain"/>
    <property type="match status" value="1"/>
</dbReference>
<evidence type="ECO:0000256" key="2">
    <source>
        <dbReference type="ARBA" id="ARBA00023125"/>
    </source>
</evidence>
<dbReference type="PROSITE" id="PS50949">
    <property type="entry name" value="HTH_GNTR"/>
    <property type="match status" value="1"/>
</dbReference>
<dbReference type="SUPFAM" id="SSF46785">
    <property type="entry name" value="Winged helix' DNA-binding domain"/>
    <property type="match status" value="1"/>
</dbReference>
<keyword evidence="1" id="KW-0805">Transcription regulation</keyword>
<name>A0ABU2L2G7_9ACTN</name>
<evidence type="ECO:0000256" key="1">
    <source>
        <dbReference type="ARBA" id="ARBA00023015"/>
    </source>
</evidence>
<dbReference type="CDD" id="cd07377">
    <property type="entry name" value="WHTH_GntR"/>
    <property type="match status" value="1"/>
</dbReference>
<feature type="domain" description="HTH gntR-type" evidence="5">
    <location>
        <begin position="49"/>
        <end position="116"/>
    </location>
</feature>
<protein>
    <submittedName>
        <fullName evidence="6">GntR family transcriptional regulator</fullName>
    </submittedName>
</protein>
<dbReference type="InterPro" id="IPR036390">
    <property type="entry name" value="WH_DNA-bd_sf"/>
</dbReference>
<evidence type="ECO:0000313" key="6">
    <source>
        <dbReference type="EMBL" id="MDT0305748.1"/>
    </source>
</evidence>
<dbReference type="SUPFAM" id="SSF48008">
    <property type="entry name" value="GntR ligand-binding domain-like"/>
    <property type="match status" value="1"/>
</dbReference>